<evidence type="ECO:0000256" key="1">
    <source>
        <dbReference type="ARBA" id="ARBA00005964"/>
    </source>
</evidence>
<dbReference type="Gene3D" id="3.40.50.1820">
    <property type="entry name" value="alpha/beta hydrolase"/>
    <property type="match status" value="1"/>
</dbReference>
<gene>
    <name evidence="6" type="ORF">HGG74_06555</name>
</gene>
<comment type="similarity">
    <text evidence="1 3">Belongs to the type-B carboxylesterase/lipase family.</text>
</comment>
<dbReference type="InterPro" id="IPR002018">
    <property type="entry name" value="CarbesteraseB"/>
</dbReference>
<evidence type="ECO:0000256" key="3">
    <source>
        <dbReference type="RuleBase" id="RU361235"/>
    </source>
</evidence>
<dbReference type="AlphaFoldDB" id="A0A7X6HBS1"/>
<dbReference type="Pfam" id="PF00135">
    <property type="entry name" value="COesterase"/>
    <property type="match status" value="1"/>
</dbReference>
<dbReference type="InterPro" id="IPR029058">
    <property type="entry name" value="AB_hydrolase_fold"/>
</dbReference>
<dbReference type="SUPFAM" id="SSF53474">
    <property type="entry name" value="alpha/beta-Hydrolases"/>
    <property type="match status" value="1"/>
</dbReference>
<comment type="caution">
    <text evidence="6">The sequence shown here is derived from an EMBL/GenBank/DDBJ whole genome shotgun (WGS) entry which is preliminary data.</text>
</comment>
<dbReference type="EMBL" id="JAAZSQ010000004">
    <property type="protein sequence ID" value="NKX54208.1"/>
    <property type="molecule type" value="Genomic_DNA"/>
</dbReference>
<evidence type="ECO:0000313" key="6">
    <source>
        <dbReference type="EMBL" id="NKX54208.1"/>
    </source>
</evidence>
<keyword evidence="2 3" id="KW-0378">Hydrolase</keyword>
<evidence type="ECO:0000259" key="5">
    <source>
        <dbReference type="Pfam" id="PF00135"/>
    </source>
</evidence>
<feature type="domain" description="Carboxylesterase type B" evidence="5">
    <location>
        <begin position="95"/>
        <end position="325"/>
    </location>
</feature>
<dbReference type="RefSeq" id="WP_168485551.1">
    <property type="nucleotide sequence ID" value="NZ_JAAZSQ010000004.1"/>
</dbReference>
<sequence>MSGTTGLAAGPGTGPGVGPVSQRVRPATRVAGLAADVSGGTVRALGIHYGARLDAADRFSPLGGPSPELVQSEPAAFPQAPGSLDWLLGPALMELPQHEDAFQLNVWAPLDARDAPVLVYLPGGAFISGAGTVRWYDGERLAREGGAVVVTINYRLGALGLIGDGQRPSNLAVGDILQALRWVQGNISRFGGDPAQVTLAGQSAGAFYAYLLSQLPQAKGLFRRTALLSLAWQPPLTPAEYAERYRLLVEALGEDAPGLAEVPAGALLRAQGAVSKAYAGRGLGLMPAADSTVPADLFDFAAAAGRLHVSELLLSTTQDEAAAFLKAVPVAAVTPGQLAGFVAGHFEDAPATLAWLEEKLPGATCHAKLVEAMSLHQLRLAAFELAGHARAAGVDASVARFAVASPLEGAGSAHCFEVPFLFGNREQWADAPMLLGVPEAVFEEAGAALRGLLLGFVADGRARTDDGGVLPSFDPALPQAYRIGADGAGFIPAEPDLAPRR</sequence>
<dbReference type="Proteomes" id="UP000544090">
    <property type="component" value="Unassembled WGS sequence"/>
</dbReference>
<keyword evidence="7" id="KW-1185">Reference proteome</keyword>
<proteinExistence type="inferred from homology"/>
<dbReference type="InterPro" id="IPR019826">
    <property type="entry name" value="Carboxylesterase_B_AS"/>
</dbReference>
<organism evidence="6 7">
    <name type="scientific">Arthrobacter mobilis</name>
    <dbReference type="NCBI Taxonomy" id="2724944"/>
    <lineage>
        <taxon>Bacteria</taxon>
        <taxon>Bacillati</taxon>
        <taxon>Actinomycetota</taxon>
        <taxon>Actinomycetes</taxon>
        <taxon>Micrococcales</taxon>
        <taxon>Micrococcaceae</taxon>
        <taxon>Arthrobacter</taxon>
    </lineage>
</organism>
<protein>
    <recommendedName>
        <fullName evidence="3">Carboxylic ester hydrolase</fullName>
        <ecNumber evidence="3">3.1.1.-</ecNumber>
    </recommendedName>
</protein>
<evidence type="ECO:0000256" key="2">
    <source>
        <dbReference type="ARBA" id="ARBA00022801"/>
    </source>
</evidence>
<name>A0A7X6HBS1_9MICC</name>
<dbReference type="InterPro" id="IPR050309">
    <property type="entry name" value="Type-B_Carboxylest/Lipase"/>
</dbReference>
<accession>A0A7X6HBS1</accession>
<evidence type="ECO:0000313" key="7">
    <source>
        <dbReference type="Proteomes" id="UP000544090"/>
    </source>
</evidence>
<dbReference type="EC" id="3.1.1.-" evidence="3"/>
<dbReference type="GO" id="GO:0004104">
    <property type="term" value="F:cholinesterase activity"/>
    <property type="evidence" value="ECO:0007669"/>
    <property type="project" value="InterPro"/>
</dbReference>
<dbReference type="InterPro" id="IPR000997">
    <property type="entry name" value="Cholinesterase"/>
</dbReference>
<feature type="region of interest" description="Disordered" evidence="4">
    <location>
        <begin position="1"/>
        <end position="22"/>
    </location>
</feature>
<reference evidence="6 7" key="1">
    <citation type="submission" date="2020-04" db="EMBL/GenBank/DDBJ databases">
        <title>Arthrobacter sp. nov.</title>
        <authorList>
            <person name="Liu S."/>
        </authorList>
    </citation>
    <scope>NUCLEOTIDE SEQUENCE [LARGE SCALE GENOMIC DNA]</scope>
    <source>
        <strain evidence="6 7">E918</strain>
    </source>
</reference>
<dbReference type="PANTHER" id="PTHR11559">
    <property type="entry name" value="CARBOXYLESTERASE"/>
    <property type="match status" value="1"/>
</dbReference>
<dbReference type="PRINTS" id="PR00878">
    <property type="entry name" value="CHOLNESTRASE"/>
</dbReference>
<dbReference type="PROSITE" id="PS00122">
    <property type="entry name" value="CARBOXYLESTERASE_B_1"/>
    <property type="match status" value="1"/>
</dbReference>
<evidence type="ECO:0000256" key="4">
    <source>
        <dbReference type="SAM" id="MobiDB-lite"/>
    </source>
</evidence>